<gene>
    <name evidence="1" type="ORF">SAMN02910343_01082</name>
</gene>
<dbReference type="AlphaFoldDB" id="A0A1G5W3B9"/>
<reference evidence="1 2" key="1">
    <citation type="submission" date="2016-10" db="EMBL/GenBank/DDBJ databases">
        <authorList>
            <person name="de Groot N.N."/>
        </authorList>
    </citation>
    <scope>NUCLEOTIDE SEQUENCE [LARGE SCALE GENOMIC DNA]</scope>
    <source>
        <strain evidence="1 2">DSM 15230</strain>
    </source>
</reference>
<proteinExistence type="predicted"/>
<name>A0A1G5W3B9_9FIRM</name>
<dbReference type="EMBL" id="FMXA01000012">
    <property type="protein sequence ID" value="SDA52186.1"/>
    <property type="molecule type" value="Genomic_DNA"/>
</dbReference>
<protein>
    <submittedName>
        <fullName evidence="1">Uncharacterized protein</fullName>
    </submittedName>
</protein>
<keyword evidence="2" id="KW-1185">Reference proteome</keyword>
<accession>A0A1G5W3B9</accession>
<dbReference type="Proteomes" id="UP000199689">
    <property type="component" value="Unassembled WGS sequence"/>
</dbReference>
<evidence type="ECO:0000313" key="1">
    <source>
        <dbReference type="EMBL" id="SDA52186.1"/>
    </source>
</evidence>
<organism evidence="1 2">
    <name type="scientific">Allisonella histaminiformans</name>
    <dbReference type="NCBI Taxonomy" id="209880"/>
    <lineage>
        <taxon>Bacteria</taxon>
        <taxon>Bacillati</taxon>
        <taxon>Bacillota</taxon>
        <taxon>Negativicutes</taxon>
        <taxon>Veillonellales</taxon>
        <taxon>Veillonellaceae</taxon>
        <taxon>Allisonella</taxon>
    </lineage>
</organism>
<sequence length="83" mass="9618">MKMNIPERYVYTSSGMFAYSEQGLCTTFYYFSGIIEHISTKAELLFSFPSHIVYNRDNGYYEPGRDIRRGKQEISAYQGGTYA</sequence>
<dbReference type="STRING" id="209880.SAMN02910343_01082"/>
<evidence type="ECO:0000313" key="2">
    <source>
        <dbReference type="Proteomes" id="UP000199689"/>
    </source>
</evidence>